<feature type="DNA-binding region" description="H-T-H motif" evidence="2">
    <location>
        <begin position="44"/>
        <end position="63"/>
    </location>
</feature>
<dbReference type="SUPFAM" id="SSF46689">
    <property type="entry name" value="Homeodomain-like"/>
    <property type="match status" value="1"/>
</dbReference>
<protein>
    <submittedName>
        <fullName evidence="4">TetR/AcrR family transcriptional regulator</fullName>
    </submittedName>
</protein>
<dbReference type="RefSeq" id="WP_163474981.1">
    <property type="nucleotide sequence ID" value="NZ_JAAGWE010000003.1"/>
</dbReference>
<dbReference type="AlphaFoldDB" id="A0A6P0G9B7"/>
<dbReference type="PANTHER" id="PTHR30055">
    <property type="entry name" value="HTH-TYPE TRANSCRIPTIONAL REGULATOR RUTR"/>
    <property type="match status" value="1"/>
</dbReference>
<evidence type="ECO:0000313" key="4">
    <source>
        <dbReference type="EMBL" id="NEM04762.1"/>
    </source>
</evidence>
<dbReference type="Gene3D" id="1.10.10.60">
    <property type="entry name" value="Homeodomain-like"/>
    <property type="match status" value="1"/>
</dbReference>
<dbReference type="InterPro" id="IPR050109">
    <property type="entry name" value="HTH-type_TetR-like_transc_reg"/>
</dbReference>
<sequence>MASTDGPADLEVRAPRQQRSREAWERVLDAGVAILEDAGYEAFTIAAVCERARVAPPAIYARTSNKDALFLAVYEHGIARLRGEQSVFGDEERWAGLRPADRVRHAVAEMVGISTRHERFLRAVVLTSAAHPEVRRRGAHYSQELGAGFARAVLAAADAVTHPDPAAAVHACFSTVFAASILRIAYGAGFATPDPLDDDAFIASLGETAVRYLLADSPG</sequence>
<dbReference type="GO" id="GO:0003700">
    <property type="term" value="F:DNA-binding transcription factor activity"/>
    <property type="evidence" value="ECO:0007669"/>
    <property type="project" value="TreeGrafter"/>
</dbReference>
<organism evidence="4 5">
    <name type="scientific">Geodermatophilus normandii</name>
    <dbReference type="NCBI Taxonomy" id="1137989"/>
    <lineage>
        <taxon>Bacteria</taxon>
        <taxon>Bacillati</taxon>
        <taxon>Actinomycetota</taxon>
        <taxon>Actinomycetes</taxon>
        <taxon>Geodermatophilales</taxon>
        <taxon>Geodermatophilaceae</taxon>
        <taxon>Geodermatophilus</taxon>
    </lineage>
</organism>
<evidence type="ECO:0000256" key="2">
    <source>
        <dbReference type="PROSITE-ProRule" id="PRU00335"/>
    </source>
</evidence>
<feature type="domain" description="HTH tetR-type" evidence="3">
    <location>
        <begin position="21"/>
        <end position="81"/>
    </location>
</feature>
<keyword evidence="1 2" id="KW-0238">DNA-binding</keyword>
<dbReference type="InterPro" id="IPR001647">
    <property type="entry name" value="HTH_TetR"/>
</dbReference>
<proteinExistence type="predicted"/>
<dbReference type="Pfam" id="PF00440">
    <property type="entry name" value="TetR_N"/>
    <property type="match status" value="1"/>
</dbReference>
<name>A0A6P0G9B7_9ACTN</name>
<evidence type="ECO:0000256" key="1">
    <source>
        <dbReference type="ARBA" id="ARBA00023125"/>
    </source>
</evidence>
<dbReference type="InterPro" id="IPR009057">
    <property type="entry name" value="Homeodomain-like_sf"/>
</dbReference>
<dbReference type="Gene3D" id="1.10.357.10">
    <property type="entry name" value="Tetracycline Repressor, domain 2"/>
    <property type="match status" value="1"/>
</dbReference>
<dbReference type="PROSITE" id="PS50977">
    <property type="entry name" value="HTH_TETR_2"/>
    <property type="match status" value="1"/>
</dbReference>
<dbReference type="Proteomes" id="UP000471126">
    <property type="component" value="Unassembled WGS sequence"/>
</dbReference>
<dbReference type="EMBL" id="JAAGWE010000003">
    <property type="protein sequence ID" value="NEM04762.1"/>
    <property type="molecule type" value="Genomic_DNA"/>
</dbReference>
<comment type="caution">
    <text evidence="4">The sequence shown here is derived from an EMBL/GenBank/DDBJ whole genome shotgun (WGS) entry which is preliminary data.</text>
</comment>
<dbReference type="PANTHER" id="PTHR30055:SF226">
    <property type="entry name" value="HTH-TYPE TRANSCRIPTIONAL REGULATOR PKSA"/>
    <property type="match status" value="1"/>
</dbReference>
<accession>A0A6P0G9B7</accession>
<reference evidence="4 5" key="1">
    <citation type="submission" date="2019-12" db="EMBL/GenBank/DDBJ databases">
        <title>WGS of CPCC 203550 I12A-02606.</title>
        <authorList>
            <person name="Jiang Z."/>
        </authorList>
    </citation>
    <scope>NUCLEOTIDE SEQUENCE [LARGE SCALE GENOMIC DNA]</scope>
    <source>
        <strain evidence="4 5">I12A-02606</strain>
    </source>
</reference>
<dbReference type="GO" id="GO:0000976">
    <property type="term" value="F:transcription cis-regulatory region binding"/>
    <property type="evidence" value="ECO:0007669"/>
    <property type="project" value="TreeGrafter"/>
</dbReference>
<evidence type="ECO:0000313" key="5">
    <source>
        <dbReference type="Proteomes" id="UP000471126"/>
    </source>
</evidence>
<gene>
    <name evidence="4" type="ORF">GCU54_01820</name>
</gene>
<evidence type="ECO:0000259" key="3">
    <source>
        <dbReference type="PROSITE" id="PS50977"/>
    </source>
</evidence>